<keyword evidence="2" id="KW-1185">Reference proteome</keyword>
<gene>
    <name evidence="1" type="ORF">CDAR_427091</name>
</gene>
<proteinExistence type="predicted"/>
<sequence length="43" mass="5106">MRVQYSLYIGDDKDVIHTIFLRVPENYTAAEVMERAEVEDPKY</sequence>
<organism evidence="1 2">
    <name type="scientific">Caerostris darwini</name>
    <dbReference type="NCBI Taxonomy" id="1538125"/>
    <lineage>
        <taxon>Eukaryota</taxon>
        <taxon>Metazoa</taxon>
        <taxon>Ecdysozoa</taxon>
        <taxon>Arthropoda</taxon>
        <taxon>Chelicerata</taxon>
        <taxon>Arachnida</taxon>
        <taxon>Araneae</taxon>
        <taxon>Araneomorphae</taxon>
        <taxon>Entelegynae</taxon>
        <taxon>Araneoidea</taxon>
        <taxon>Araneidae</taxon>
        <taxon>Caerostris</taxon>
    </lineage>
</organism>
<evidence type="ECO:0000313" key="2">
    <source>
        <dbReference type="Proteomes" id="UP001054837"/>
    </source>
</evidence>
<dbReference type="AlphaFoldDB" id="A0AAV4VNP5"/>
<dbReference type="EMBL" id="BPLQ01013363">
    <property type="protein sequence ID" value="GIY71540.1"/>
    <property type="molecule type" value="Genomic_DNA"/>
</dbReference>
<accession>A0AAV4VNP5</accession>
<reference evidence="1 2" key="1">
    <citation type="submission" date="2021-06" db="EMBL/GenBank/DDBJ databases">
        <title>Caerostris darwini draft genome.</title>
        <authorList>
            <person name="Kono N."/>
            <person name="Arakawa K."/>
        </authorList>
    </citation>
    <scope>NUCLEOTIDE SEQUENCE [LARGE SCALE GENOMIC DNA]</scope>
</reference>
<comment type="caution">
    <text evidence="1">The sequence shown here is derived from an EMBL/GenBank/DDBJ whole genome shotgun (WGS) entry which is preliminary data.</text>
</comment>
<name>A0AAV4VNP5_9ARAC</name>
<dbReference type="Proteomes" id="UP001054837">
    <property type="component" value="Unassembled WGS sequence"/>
</dbReference>
<feature type="non-terminal residue" evidence="1">
    <location>
        <position position="43"/>
    </location>
</feature>
<evidence type="ECO:0000313" key="1">
    <source>
        <dbReference type="EMBL" id="GIY71540.1"/>
    </source>
</evidence>
<protein>
    <submittedName>
        <fullName evidence="1">Uncharacterized protein</fullName>
    </submittedName>
</protein>